<dbReference type="CDD" id="cd05466">
    <property type="entry name" value="PBP2_LTTR_substrate"/>
    <property type="match status" value="1"/>
</dbReference>
<sequence>MEIYQLRTFVAVAQQGHLTQAAEILHLSQPAVTAQIKALEEETGVALFERTSAGVMLTEAGKLLLPEAEAILAGTRHLLHKAKSFKGQLGGKARVGTILTPTQLRLGPWLATLKQRYPLLQISTFQGISGSVLNEVRKKELDCGFYIGRNPYQNVHGLLLAELPYVVAAPAAWRESLEGCDWRTLGRQPWVGVSQFSSLSKLHSEIWRERNIAPKKVLDIDQEQTMVACVEAGVGLCLVRRDAAEAAAAQGSLWIWGDAAIDVPLTFIYPGERSDDPLVLVMIETLEAVWQKPLRGVD</sequence>
<accession>A0ABV8MSZ7</accession>
<evidence type="ECO:0000256" key="4">
    <source>
        <dbReference type="ARBA" id="ARBA00023163"/>
    </source>
</evidence>
<keyword evidence="7" id="KW-1185">Reference proteome</keyword>
<comment type="caution">
    <text evidence="6">The sequence shown here is derived from an EMBL/GenBank/DDBJ whole genome shotgun (WGS) entry which is preliminary data.</text>
</comment>
<dbReference type="RefSeq" id="WP_378166832.1">
    <property type="nucleotide sequence ID" value="NZ_JBHSBU010000001.1"/>
</dbReference>
<evidence type="ECO:0000313" key="7">
    <source>
        <dbReference type="Proteomes" id="UP001595791"/>
    </source>
</evidence>
<evidence type="ECO:0000259" key="5">
    <source>
        <dbReference type="PROSITE" id="PS50931"/>
    </source>
</evidence>
<dbReference type="PRINTS" id="PR00039">
    <property type="entry name" value="HTHLYSR"/>
</dbReference>
<keyword evidence="3" id="KW-0238">DNA-binding</keyword>
<gene>
    <name evidence="6" type="ORF">ACFOW7_17715</name>
</gene>
<dbReference type="PROSITE" id="PS50931">
    <property type="entry name" value="HTH_LYSR"/>
    <property type="match status" value="1"/>
</dbReference>
<organism evidence="6 7">
    <name type="scientific">Chitinimonas lacunae</name>
    <dbReference type="NCBI Taxonomy" id="1963018"/>
    <lineage>
        <taxon>Bacteria</taxon>
        <taxon>Pseudomonadati</taxon>
        <taxon>Pseudomonadota</taxon>
        <taxon>Betaproteobacteria</taxon>
        <taxon>Neisseriales</taxon>
        <taxon>Chitinibacteraceae</taxon>
        <taxon>Chitinimonas</taxon>
    </lineage>
</organism>
<proteinExistence type="inferred from homology"/>
<dbReference type="Pfam" id="PF00126">
    <property type="entry name" value="HTH_1"/>
    <property type="match status" value="1"/>
</dbReference>
<dbReference type="InterPro" id="IPR005119">
    <property type="entry name" value="LysR_subst-bd"/>
</dbReference>
<dbReference type="PANTHER" id="PTHR30126">
    <property type="entry name" value="HTH-TYPE TRANSCRIPTIONAL REGULATOR"/>
    <property type="match status" value="1"/>
</dbReference>
<dbReference type="SUPFAM" id="SSF53850">
    <property type="entry name" value="Periplasmic binding protein-like II"/>
    <property type="match status" value="1"/>
</dbReference>
<protein>
    <submittedName>
        <fullName evidence="6">LysR family transcriptional regulator</fullName>
    </submittedName>
</protein>
<evidence type="ECO:0000313" key="6">
    <source>
        <dbReference type="EMBL" id="MFC4161179.1"/>
    </source>
</evidence>
<reference evidence="7" key="1">
    <citation type="journal article" date="2019" name="Int. J. Syst. Evol. Microbiol.">
        <title>The Global Catalogue of Microorganisms (GCM) 10K type strain sequencing project: providing services to taxonomists for standard genome sequencing and annotation.</title>
        <authorList>
            <consortium name="The Broad Institute Genomics Platform"/>
            <consortium name="The Broad Institute Genome Sequencing Center for Infectious Disease"/>
            <person name="Wu L."/>
            <person name="Ma J."/>
        </authorList>
    </citation>
    <scope>NUCLEOTIDE SEQUENCE [LARGE SCALE GENOMIC DNA]</scope>
    <source>
        <strain evidence="7">LMG 29894</strain>
    </source>
</reference>
<keyword evidence="2" id="KW-0805">Transcription regulation</keyword>
<keyword evidence="4" id="KW-0804">Transcription</keyword>
<dbReference type="EMBL" id="JBHSBU010000001">
    <property type="protein sequence ID" value="MFC4161179.1"/>
    <property type="molecule type" value="Genomic_DNA"/>
</dbReference>
<dbReference type="PANTHER" id="PTHR30126:SF40">
    <property type="entry name" value="HTH-TYPE TRANSCRIPTIONAL REGULATOR GLTR"/>
    <property type="match status" value="1"/>
</dbReference>
<evidence type="ECO:0000256" key="3">
    <source>
        <dbReference type="ARBA" id="ARBA00023125"/>
    </source>
</evidence>
<feature type="domain" description="HTH lysR-type" evidence="5">
    <location>
        <begin position="1"/>
        <end position="58"/>
    </location>
</feature>
<evidence type="ECO:0000256" key="2">
    <source>
        <dbReference type="ARBA" id="ARBA00023015"/>
    </source>
</evidence>
<name>A0ABV8MSZ7_9NEIS</name>
<dbReference type="InterPro" id="IPR000847">
    <property type="entry name" value="LysR_HTH_N"/>
</dbReference>
<dbReference type="SUPFAM" id="SSF46785">
    <property type="entry name" value="Winged helix' DNA-binding domain"/>
    <property type="match status" value="1"/>
</dbReference>
<dbReference type="Gene3D" id="1.10.10.10">
    <property type="entry name" value="Winged helix-like DNA-binding domain superfamily/Winged helix DNA-binding domain"/>
    <property type="match status" value="1"/>
</dbReference>
<dbReference type="Gene3D" id="3.40.190.10">
    <property type="entry name" value="Periplasmic binding protein-like II"/>
    <property type="match status" value="2"/>
</dbReference>
<dbReference type="InterPro" id="IPR036388">
    <property type="entry name" value="WH-like_DNA-bd_sf"/>
</dbReference>
<dbReference type="InterPro" id="IPR036390">
    <property type="entry name" value="WH_DNA-bd_sf"/>
</dbReference>
<dbReference type="Pfam" id="PF03466">
    <property type="entry name" value="LysR_substrate"/>
    <property type="match status" value="1"/>
</dbReference>
<evidence type="ECO:0000256" key="1">
    <source>
        <dbReference type="ARBA" id="ARBA00009437"/>
    </source>
</evidence>
<dbReference type="Proteomes" id="UP001595791">
    <property type="component" value="Unassembled WGS sequence"/>
</dbReference>
<comment type="similarity">
    <text evidence="1">Belongs to the LysR transcriptional regulatory family.</text>
</comment>